<keyword evidence="4" id="KW-1185">Reference proteome</keyword>
<evidence type="ECO:0000313" key="3">
    <source>
        <dbReference type="EMBL" id="SNS69138.1"/>
    </source>
</evidence>
<dbReference type="InterPro" id="IPR036641">
    <property type="entry name" value="HPT_dom_sf"/>
</dbReference>
<evidence type="ECO:0000256" key="1">
    <source>
        <dbReference type="PROSITE-ProRule" id="PRU00110"/>
    </source>
</evidence>
<feature type="domain" description="HPt" evidence="2">
    <location>
        <begin position="24"/>
        <end position="125"/>
    </location>
</feature>
<organism evidence="3 4">
    <name type="scientific">Actinoplanes regularis</name>
    <dbReference type="NCBI Taxonomy" id="52697"/>
    <lineage>
        <taxon>Bacteria</taxon>
        <taxon>Bacillati</taxon>
        <taxon>Actinomycetota</taxon>
        <taxon>Actinomycetes</taxon>
        <taxon>Micromonosporales</taxon>
        <taxon>Micromonosporaceae</taxon>
        <taxon>Actinoplanes</taxon>
    </lineage>
</organism>
<sequence length="125" mass="13065">MPEDEKRLAGVRARIESIIDPVPTPAQSALVMRLLRSFATNTPAAVDALLDSLDDPGELRERAHTLRGSADNIGAGELAAACAALEEQARAGTIADPAGSAGRIRAEADEALRAVLALADELARR</sequence>
<reference evidence="3 4" key="1">
    <citation type="submission" date="2017-06" db="EMBL/GenBank/DDBJ databases">
        <authorList>
            <person name="Kim H.J."/>
            <person name="Triplett B.A."/>
        </authorList>
    </citation>
    <scope>NUCLEOTIDE SEQUENCE [LARGE SCALE GENOMIC DNA]</scope>
    <source>
        <strain evidence="3 4">DSM 43151</strain>
    </source>
</reference>
<dbReference type="AlphaFoldDB" id="A0A239GK46"/>
<protein>
    <submittedName>
        <fullName evidence="3">Hpt domain-containing protein</fullName>
    </submittedName>
</protein>
<name>A0A239GK46_9ACTN</name>
<evidence type="ECO:0000259" key="2">
    <source>
        <dbReference type="PROSITE" id="PS50894"/>
    </source>
</evidence>
<accession>A0A239GK46</accession>
<dbReference type="SUPFAM" id="SSF47226">
    <property type="entry name" value="Histidine-containing phosphotransfer domain, HPT domain"/>
    <property type="match status" value="1"/>
</dbReference>
<dbReference type="InterPro" id="IPR008207">
    <property type="entry name" value="Sig_transdc_His_kin_Hpt_dom"/>
</dbReference>
<dbReference type="RefSeq" id="WP_089297751.1">
    <property type="nucleotide sequence ID" value="NZ_BOMU01000098.1"/>
</dbReference>
<evidence type="ECO:0000313" key="4">
    <source>
        <dbReference type="Proteomes" id="UP000198415"/>
    </source>
</evidence>
<keyword evidence="1" id="KW-0597">Phosphoprotein</keyword>
<dbReference type="EMBL" id="FZNR01000021">
    <property type="protein sequence ID" value="SNS69138.1"/>
    <property type="molecule type" value="Genomic_DNA"/>
</dbReference>
<dbReference type="PROSITE" id="PS50894">
    <property type="entry name" value="HPT"/>
    <property type="match status" value="1"/>
</dbReference>
<proteinExistence type="predicted"/>
<dbReference type="OrthoDB" id="9131849at2"/>
<dbReference type="Gene3D" id="1.20.120.160">
    <property type="entry name" value="HPT domain"/>
    <property type="match status" value="1"/>
</dbReference>
<dbReference type="Pfam" id="PF01627">
    <property type="entry name" value="Hpt"/>
    <property type="match status" value="1"/>
</dbReference>
<feature type="modified residue" description="Phosphohistidine" evidence="1">
    <location>
        <position position="64"/>
    </location>
</feature>
<dbReference type="GO" id="GO:0000160">
    <property type="term" value="P:phosphorelay signal transduction system"/>
    <property type="evidence" value="ECO:0007669"/>
    <property type="project" value="InterPro"/>
</dbReference>
<dbReference type="Proteomes" id="UP000198415">
    <property type="component" value="Unassembled WGS sequence"/>
</dbReference>
<gene>
    <name evidence="3" type="ORF">SAMN06264365_12158</name>
</gene>